<feature type="transmembrane region" description="Helical" evidence="5">
    <location>
        <begin position="425"/>
        <end position="441"/>
    </location>
</feature>
<feature type="transmembrane region" description="Helical" evidence="5">
    <location>
        <begin position="27"/>
        <end position="46"/>
    </location>
</feature>
<dbReference type="InterPro" id="IPR002293">
    <property type="entry name" value="AA/rel_permease1"/>
</dbReference>
<gene>
    <name evidence="6" type="ORF">HDF10_003041</name>
</gene>
<organism evidence="6 7">
    <name type="scientific">Tunturiibacter lichenicola</name>
    <dbReference type="NCBI Taxonomy" id="2051959"/>
    <lineage>
        <taxon>Bacteria</taxon>
        <taxon>Pseudomonadati</taxon>
        <taxon>Acidobacteriota</taxon>
        <taxon>Terriglobia</taxon>
        <taxon>Terriglobales</taxon>
        <taxon>Acidobacteriaceae</taxon>
        <taxon>Tunturiibacter</taxon>
    </lineage>
</organism>
<dbReference type="Pfam" id="PF13520">
    <property type="entry name" value="AA_permease_2"/>
    <property type="match status" value="1"/>
</dbReference>
<dbReference type="Proteomes" id="UP000569092">
    <property type="component" value="Unassembled WGS sequence"/>
</dbReference>
<keyword evidence="4 5" id="KW-0472">Membrane</keyword>
<evidence type="ECO:0000256" key="5">
    <source>
        <dbReference type="SAM" id="Phobius"/>
    </source>
</evidence>
<accession>A0A7W8J9G2</accession>
<feature type="transmembrane region" description="Helical" evidence="5">
    <location>
        <begin position="242"/>
        <end position="266"/>
    </location>
</feature>
<feature type="transmembrane region" description="Helical" evidence="5">
    <location>
        <begin position="53"/>
        <end position="78"/>
    </location>
</feature>
<evidence type="ECO:0000256" key="3">
    <source>
        <dbReference type="ARBA" id="ARBA00022989"/>
    </source>
</evidence>
<comment type="subcellular location">
    <subcellularLocation>
        <location evidence="1">Membrane</location>
        <topology evidence="1">Multi-pass membrane protein</topology>
    </subcellularLocation>
</comment>
<evidence type="ECO:0000313" key="7">
    <source>
        <dbReference type="Proteomes" id="UP000569092"/>
    </source>
</evidence>
<proteinExistence type="predicted"/>
<feature type="transmembrane region" description="Helical" evidence="5">
    <location>
        <begin position="98"/>
        <end position="121"/>
    </location>
</feature>
<feature type="transmembrane region" description="Helical" evidence="5">
    <location>
        <begin position="296"/>
        <end position="318"/>
    </location>
</feature>
<feature type="transmembrane region" description="Helical" evidence="5">
    <location>
        <begin position="133"/>
        <end position="154"/>
    </location>
</feature>
<comment type="caution">
    <text evidence="6">The sequence shown here is derived from an EMBL/GenBank/DDBJ whole genome shotgun (WGS) entry which is preliminary data.</text>
</comment>
<dbReference type="PANTHER" id="PTHR11785">
    <property type="entry name" value="AMINO ACID TRANSPORTER"/>
    <property type="match status" value="1"/>
</dbReference>
<dbReference type="PIRSF" id="PIRSF006060">
    <property type="entry name" value="AA_transporter"/>
    <property type="match status" value="1"/>
</dbReference>
<feature type="transmembrane region" description="Helical" evidence="5">
    <location>
        <begin position="365"/>
        <end position="385"/>
    </location>
</feature>
<dbReference type="PANTHER" id="PTHR11785:SF512">
    <property type="entry name" value="SOBREMESA, ISOFORM B"/>
    <property type="match status" value="1"/>
</dbReference>
<sequence length="454" mass="49163">MQVDLAVVEGEDLDRRMGIFGACTSNMLNMIGVGPFLSIPLILVAVHGSKVLLAWILGAAISLCDGLVWAELGSAMPYSGGPYFYLRHAFGAQTYGRAASFLVLWSSVLTAPLLIASGAVGFSQYFHYLRPSVNDAGLCALAMAVCLINVILLYRRITTISAISIGLWILVVGTIVWIIIGGAEHIPSALRAQISGGYPVLDGTFWKGVGAATLIAVYDYAGYYNVCLIGGELKRPERTIPYSIIVSILMVAILYIAMNLAILGVLPVQQSMHSSAIVADFMQTVYSVNSARVADVLILVASFASVFAILLGYSRIPFAAAKQGEFFSIFAKLHPTEDFPHISLVILGILSACACMLSLSTLISLVIVIQAMIQFLAQCVAVVLLRRRHTEENNATFRMPLYPLPVVIAFIGWLLILVSTGTRDILIAFAITLIGVAAFLYKSHHEQRWPFELI</sequence>
<dbReference type="InterPro" id="IPR050598">
    <property type="entry name" value="AminoAcid_Transporter"/>
</dbReference>
<protein>
    <submittedName>
        <fullName evidence="6">Amino acid transporter</fullName>
    </submittedName>
</protein>
<keyword evidence="3 5" id="KW-1133">Transmembrane helix</keyword>
<dbReference type="GO" id="GO:0015179">
    <property type="term" value="F:L-amino acid transmembrane transporter activity"/>
    <property type="evidence" value="ECO:0007669"/>
    <property type="project" value="TreeGrafter"/>
</dbReference>
<dbReference type="AlphaFoldDB" id="A0A7W8J9G2"/>
<evidence type="ECO:0000256" key="4">
    <source>
        <dbReference type="ARBA" id="ARBA00023136"/>
    </source>
</evidence>
<dbReference type="Gene3D" id="1.20.1740.10">
    <property type="entry name" value="Amino acid/polyamine transporter I"/>
    <property type="match status" value="1"/>
</dbReference>
<dbReference type="GO" id="GO:0016020">
    <property type="term" value="C:membrane"/>
    <property type="evidence" value="ECO:0007669"/>
    <property type="project" value="UniProtKB-SubCell"/>
</dbReference>
<reference evidence="6 7" key="1">
    <citation type="submission" date="2020-08" db="EMBL/GenBank/DDBJ databases">
        <title>Genomic Encyclopedia of Type Strains, Phase IV (KMG-V): Genome sequencing to study the core and pangenomes of soil and plant-associated prokaryotes.</title>
        <authorList>
            <person name="Whitman W."/>
        </authorList>
    </citation>
    <scope>NUCLEOTIDE SEQUENCE [LARGE SCALE GENOMIC DNA]</scope>
    <source>
        <strain evidence="6 7">M8US30</strain>
    </source>
</reference>
<keyword evidence="2 5" id="KW-0812">Transmembrane</keyword>
<name>A0A7W8J9G2_9BACT</name>
<evidence type="ECO:0000313" key="6">
    <source>
        <dbReference type="EMBL" id="MBB5345055.1"/>
    </source>
</evidence>
<dbReference type="EMBL" id="JACHDZ010000004">
    <property type="protein sequence ID" value="MBB5345055.1"/>
    <property type="molecule type" value="Genomic_DNA"/>
</dbReference>
<feature type="transmembrane region" description="Helical" evidence="5">
    <location>
        <begin position="339"/>
        <end position="359"/>
    </location>
</feature>
<feature type="transmembrane region" description="Helical" evidence="5">
    <location>
        <begin position="397"/>
        <end position="419"/>
    </location>
</feature>
<evidence type="ECO:0000256" key="1">
    <source>
        <dbReference type="ARBA" id="ARBA00004141"/>
    </source>
</evidence>
<feature type="transmembrane region" description="Helical" evidence="5">
    <location>
        <begin position="160"/>
        <end position="180"/>
    </location>
</feature>
<evidence type="ECO:0000256" key="2">
    <source>
        <dbReference type="ARBA" id="ARBA00022692"/>
    </source>
</evidence>